<evidence type="ECO:0000313" key="2">
    <source>
        <dbReference type="EMBL" id="SBS02317.1"/>
    </source>
</evidence>
<feature type="region of interest" description="Disordered" evidence="1">
    <location>
        <begin position="1"/>
        <end position="72"/>
    </location>
</feature>
<dbReference type="EMBL" id="HAEG01016295">
    <property type="protein sequence ID" value="SBS02317.1"/>
    <property type="molecule type" value="Transcribed_RNA"/>
</dbReference>
<feature type="compositionally biased region" description="Basic and acidic residues" evidence="1">
    <location>
        <begin position="61"/>
        <end position="72"/>
    </location>
</feature>
<organism evidence="2">
    <name type="scientific">Nothobranchius pienaari</name>
    <dbReference type="NCBI Taxonomy" id="704102"/>
    <lineage>
        <taxon>Eukaryota</taxon>
        <taxon>Metazoa</taxon>
        <taxon>Chordata</taxon>
        <taxon>Craniata</taxon>
        <taxon>Vertebrata</taxon>
        <taxon>Euteleostomi</taxon>
        <taxon>Actinopterygii</taxon>
        <taxon>Neopterygii</taxon>
        <taxon>Teleostei</taxon>
        <taxon>Neoteleostei</taxon>
        <taxon>Acanthomorphata</taxon>
        <taxon>Ovalentaria</taxon>
        <taxon>Atherinomorphae</taxon>
        <taxon>Cyprinodontiformes</taxon>
        <taxon>Nothobranchiidae</taxon>
        <taxon>Nothobranchius</taxon>
    </lineage>
</organism>
<evidence type="ECO:0000256" key="1">
    <source>
        <dbReference type="SAM" id="MobiDB-lite"/>
    </source>
</evidence>
<reference evidence="2" key="1">
    <citation type="submission" date="2016-05" db="EMBL/GenBank/DDBJ databases">
        <authorList>
            <person name="Lavstsen T."/>
            <person name="Jespersen J.S."/>
        </authorList>
    </citation>
    <scope>NUCLEOTIDE SEQUENCE</scope>
    <source>
        <tissue evidence="2">Brain</tissue>
    </source>
</reference>
<protein>
    <submittedName>
        <fullName evidence="2">Family with sequence similarity 63, member B</fullName>
    </submittedName>
</protein>
<feature type="compositionally biased region" description="Low complexity" evidence="1">
    <location>
        <begin position="17"/>
        <end position="28"/>
    </location>
</feature>
<proteinExistence type="predicted"/>
<sequence>GTGKKSSRRRRTDEPLSTTRSRSKQQQQQHRHSRSLWREAMGTEEQQEQVGQQQVLGLQRPPERPPVRENIQ</sequence>
<feature type="non-terminal residue" evidence="2">
    <location>
        <position position="72"/>
    </location>
</feature>
<name>A0A1A8R9F4_9TELE</name>
<feature type="compositionally biased region" description="Basic residues" evidence="1">
    <location>
        <begin position="1"/>
        <end position="10"/>
    </location>
</feature>
<feature type="compositionally biased region" description="Low complexity" evidence="1">
    <location>
        <begin position="48"/>
        <end position="59"/>
    </location>
</feature>
<gene>
    <name evidence="2" type="primary">FAM63B</name>
</gene>
<dbReference type="AlphaFoldDB" id="A0A1A8R9F4"/>
<feature type="non-terminal residue" evidence="2">
    <location>
        <position position="1"/>
    </location>
</feature>
<reference evidence="2" key="2">
    <citation type="submission" date="2016-06" db="EMBL/GenBank/DDBJ databases">
        <title>The genome of a short-lived fish provides insights into sex chromosome evolution and the genetic control of aging.</title>
        <authorList>
            <person name="Reichwald K."/>
            <person name="Felder M."/>
            <person name="Petzold A."/>
            <person name="Koch P."/>
            <person name="Groth M."/>
            <person name="Platzer M."/>
        </authorList>
    </citation>
    <scope>NUCLEOTIDE SEQUENCE</scope>
    <source>
        <tissue evidence="2">Brain</tissue>
    </source>
</reference>
<accession>A0A1A8R9F4</accession>